<dbReference type="SUPFAM" id="SSF81301">
    <property type="entry name" value="Nucleotidyltransferase"/>
    <property type="match status" value="1"/>
</dbReference>
<evidence type="ECO:0000256" key="8">
    <source>
        <dbReference type="ARBA" id="ARBA00022679"/>
    </source>
</evidence>
<comment type="catalytic activity">
    <reaction evidence="18">
        <text>2'-deoxyribonucleotide-(2'-deoxyribose 5'-phosphate)-2'-deoxyribonucleotide-DNA = a 3'-end 2'-deoxyribonucleotide-(2,3-dehydro-2,3-deoxyribose 5'-phosphate)-DNA + a 5'-end 5'-phospho-2'-deoxyribonucleoside-DNA + H(+)</text>
        <dbReference type="Rhea" id="RHEA:66592"/>
        <dbReference type="Rhea" id="RHEA-COMP:13180"/>
        <dbReference type="Rhea" id="RHEA-COMP:16897"/>
        <dbReference type="Rhea" id="RHEA-COMP:17067"/>
        <dbReference type="ChEBI" id="CHEBI:15378"/>
        <dbReference type="ChEBI" id="CHEBI:136412"/>
        <dbReference type="ChEBI" id="CHEBI:157695"/>
        <dbReference type="ChEBI" id="CHEBI:167181"/>
        <dbReference type="EC" id="4.2.99.18"/>
    </reaction>
</comment>
<evidence type="ECO:0000256" key="7">
    <source>
        <dbReference type="ARBA" id="ARBA00022634"/>
    </source>
</evidence>
<dbReference type="InterPro" id="IPR003141">
    <property type="entry name" value="Pol/His_phosphatase_N"/>
</dbReference>
<evidence type="ECO:0000313" key="26">
    <source>
        <dbReference type="Proteomes" id="UP001476282"/>
    </source>
</evidence>
<dbReference type="Pfam" id="PF14716">
    <property type="entry name" value="HHH_8"/>
    <property type="match status" value="1"/>
</dbReference>
<evidence type="ECO:0000256" key="14">
    <source>
        <dbReference type="ARBA" id="ARBA00023053"/>
    </source>
</evidence>
<keyword evidence="25" id="KW-0269">Exonuclease</keyword>
<evidence type="ECO:0000256" key="21">
    <source>
        <dbReference type="ARBA" id="ARBA00049244"/>
    </source>
</evidence>
<comment type="function">
    <text evidence="20">Repair polymerase that plays a key role in base-excision repair. During this process, the damaged base is excised by specific DNA glycosylases, the DNA backbone is nicked at the abasic site by an apurinic/apyrimidic (AP) endonuclease, and POLB removes 5'-deoxyribose-phosphate from the preincised AP site acting as a 5'-deoxyribose-phosphate lyase (5'-dRP lyase); through its DNA polymerase activity, it adds one nucleotide to the 3' end of the arising single-nucleotide gap. Conducts 'gap-filling' DNA synthesis in a stepwise distributive fashion rather than in a processive fashion as for other DNA polymerases. It is also able to cleave sugar-phosphate bonds 3' to an intact AP site, acting as an AP lyase.</text>
</comment>
<dbReference type="InterPro" id="IPR050243">
    <property type="entry name" value="PHP_phosphatase"/>
</dbReference>
<dbReference type="InterPro" id="IPR002054">
    <property type="entry name" value="DNA-dir_DNA_pol_X"/>
</dbReference>
<keyword evidence="15" id="KW-0234">DNA repair</keyword>
<gene>
    <name evidence="25" type="primary">polX</name>
    <name evidence="25" type="ORF">Hsar01_01663</name>
</gene>
<comment type="caution">
    <text evidence="25">The sequence shown here is derived from an EMBL/GenBank/DDBJ whole genome shotgun (WGS) entry which is preliminary data.</text>
</comment>
<evidence type="ECO:0000256" key="4">
    <source>
        <dbReference type="ARBA" id="ARBA00012720"/>
    </source>
</evidence>
<evidence type="ECO:0000313" key="25">
    <source>
        <dbReference type="EMBL" id="GAA5482441.1"/>
    </source>
</evidence>
<keyword evidence="25" id="KW-0540">Nuclease</keyword>
<evidence type="ECO:0000256" key="12">
    <source>
        <dbReference type="ARBA" id="ARBA00022843"/>
    </source>
</evidence>
<evidence type="ECO:0000259" key="24">
    <source>
        <dbReference type="SMART" id="SM00483"/>
    </source>
</evidence>
<comment type="subcellular location">
    <subcellularLocation>
        <location evidence="2">Cytoplasm</location>
    </subcellularLocation>
</comment>
<dbReference type="GO" id="GO:0004527">
    <property type="term" value="F:exonuclease activity"/>
    <property type="evidence" value="ECO:0007669"/>
    <property type="project" value="UniProtKB-KW"/>
</dbReference>
<dbReference type="PANTHER" id="PTHR36928:SF1">
    <property type="entry name" value="PHOSPHATASE YCDX-RELATED"/>
    <property type="match status" value="1"/>
</dbReference>
<dbReference type="InterPro" id="IPR029398">
    <property type="entry name" value="PolB_thumb"/>
</dbReference>
<evidence type="ECO:0000259" key="22">
    <source>
        <dbReference type="SMART" id="SM00278"/>
    </source>
</evidence>
<evidence type="ECO:0000256" key="3">
    <source>
        <dbReference type="ARBA" id="ARBA00012417"/>
    </source>
</evidence>
<dbReference type="InterPro" id="IPR002008">
    <property type="entry name" value="DNA_pol_X_beta-like"/>
</dbReference>
<evidence type="ECO:0000256" key="11">
    <source>
        <dbReference type="ARBA" id="ARBA00022763"/>
    </source>
</evidence>
<dbReference type="InterPro" id="IPR016195">
    <property type="entry name" value="Pol/histidinol_Pase-like"/>
</dbReference>
<organism evidence="25 26">
    <name type="scientific">Haloferula sargassicola</name>
    <dbReference type="NCBI Taxonomy" id="490096"/>
    <lineage>
        <taxon>Bacteria</taxon>
        <taxon>Pseudomonadati</taxon>
        <taxon>Verrucomicrobiota</taxon>
        <taxon>Verrucomicrobiia</taxon>
        <taxon>Verrucomicrobiales</taxon>
        <taxon>Verrucomicrobiaceae</taxon>
        <taxon>Haloferula</taxon>
    </lineage>
</organism>
<evidence type="ECO:0000256" key="17">
    <source>
        <dbReference type="ARBA" id="ARBA00035726"/>
    </source>
</evidence>
<feature type="domain" description="Polymerase/histidinol phosphatase N-terminal" evidence="23">
    <location>
        <begin position="346"/>
        <end position="426"/>
    </location>
</feature>
<dbReference type="SMART" id="SM00481">
    <property type="entry name" value="POLIIIAc"/>
    <property type="match status" value="1"/>
</dbReference>
<evidence type="ECO:0000256" key="6">
    <source>
        <dbReference type="ARBA" id="ARBA00022481"/>
    </source>
</evidence>
<dbReference type="InterPro" id="IPR047967">
    <property type="entry name" value="PolX_PHP"/>
</dbReference>
<evidence type="ECO:0000256" key="5">
    <source>
        <dbReference type="ARBA" id="ARBA00020020"/>
    </source>
</evidence>
<accession>A0ABP9ULF8</accession>
<dbReference type="PANTHER" id="PTHR36928">
    <property type="entry name" value="PHOSPHATASE YCDX-RELATED"/>
    <property type="match status" value="1"/>
</dbReference>
<dbReference type="Gene3D" id="1.10.150.20">
    <property type="entry name" value="5' to 3' exonuclease, C-terminal subdomain"/>
    <property type="match status" value="1"/>
</dbReference>
<evidence type="ECO:0000256" key="19">
    <source>
        <dbReference type="ARBA" id="ARBA00044678"/>
    </source>
</evidence>
<dbReference type="RefSeq" id="WP_353566586.1">
    <property type="nucleotide sequence ID" value="NZ_BAABRI010000008.1"/>
</dbReference>
<dbReference type="InterPro" id="IPR003583">
    <property type="entry name" value="Hlx-hairpin-Hlx_DNA-bd_motif"/>
</dbReference>
<dbReference type="CDD" id="cd07436">
    <property type="entry name" value="PHP_PolX"/>
    <property type="match status" value="1"/>
</dbReference>
<dbReference type="Gene3D" id="3.30.460.10">
    <property type="entry name" value="Beta Polymerase, domain 2"/>
    <property type="match status" value="1"/>
</dbReference>
<feature type="domain" description="DNA-directed DNA polymerase X" evidence="24">
    <location>
        <begin position="4"/>
        <end position="322"/>
    </location>
</feature>
<protein>
    <recommendedName>
        <fullName evidence="5">DNA polymerase beta</fullName>
        <ecNumber evidence="3">2.7.7.7</ecNumber>
        <ecNumber evidence="4">4.2.99.18</ecNumber>
    </recommendedName>
    <alternativeName>
        <fullName evidence="16">5'-deoxyribose-phosphate lyase</fullName>
    </alternativeName>
    <alternativeName>
        <fullName evidence="17">AP lyase</fullName>
    </alternativeName>
</protein>
<dbReference type="CDD" id="cd00141">
    <property type="entry name" value="NT_POLXc"/>
    <property type="match status" value="1"/>
</dbReference>
<reference evidence="25 26" key="1">
    <citation type="submission" date="2024-02" db="EMBL/GenBank/DDBJ databases">
        <title>Haloferula sargassicola NBRC 104335.</title>
        <authorList>
            <person name="Ichikawa N."/>
            <person name="Katano-Makiyama Y."/>
            <person name="Hidaka K."/>
        </authorList>
    </citation>
    <scope>NUCLEOTIDE SEQUENCE [LARGE SCALE GENOMIC DNA]</scope>
    <source>
        <strain evidence="25 26">NBRC 104335</strain>
    </source>
</reference>
<dbReference type="InterPro" id="IPR004013">
    <property type="entry name" value="PHP_dom"/>
</dbReference>
<evidence type="ECO:0000259" key="23">
    <source>
        <dbReference type="SMART" id="SM00481"/>
    </source>
</evidence>
<keyword evidence="10" id="KW-0235">DNA replication</keyword>
<evidence type="ECO:0000256" key="9">
    <source>
        <dbReference type="ARBA" id="ARBA00022695"/>
    </source>
</evidence>
<keyword evidence="7" id="KW-0237">DNA synthesis</keyword>
<proteinExistence type="predicted"/>
<dbReference type="EMBL" id="BAABRI010000008">
    <property type="protein sequence ID" value="GAA5482441.1"/>
    <property type="molecule type" value="Genomic_DNA"/>
</dbReference>
<feature type="domain" description="Helix-hairpin-helix DNA-binding motif class 1" evidence="22">
    <location>
        <begin position="94"/>
        <end position="113"/>
    </location>
</feature>
<keyword evidence="12" id="KW-0832">Ubl conjugation</keyword>
<keyword evidence="11" id="KW-0227">DNA damage</keyword>
<keyword evidence="26" id="KW-1185">Reference proteome</keyword>
<sequence>MSEITRETLANVLEEIALLLEIQGENPFKTRAYRQGAEIVSGFDGDIVQRAKDDDLTGIKGLGDALQQKLHELATTGRLGFHEKLRSQYPATFFDLFEIEGLGPKKIAALHKELGVGSIADLKTASEAGNVALLAGFGKKTEQKILAALARREAFADRFLLDAASHAAEMILDRLRSHPEVLRAQYAGSLRRSKETIGDLDFIVATAKPAELTAWFAGLDLAESVIAQGDTKCSIRLDNGLQCDLRAVSSAQFPFALQYFTGSKEHNVALRSRALKHGLSLNEYGFTAGGKSVQHGPIPAVHDERDIYRTLGLEFIPPELRENRGEIEAADEGQLPKLVELENLRGTFHNHTTASDGKATLDEMAEAALDLGLRYLGIADHSKASFQANGLDERRLLEQIEQIRIWNKNRGDELWIFAGSEVDILKDGSLDFPDDLLARLDYTVASVHASFTLDEKTMTKRIIRAMENEHVTMLGHLTGRLLLRREAYAVNHDKIIDCAAATNTIIEINCNPRRLDMDWRWWKKARDKGVLTSINPDAHRPEQFQFLKFGIGIARKGWLRKEDILNTYELDKVKDYLGTPKDRRS</sequence>
<dbReference type="Gene3D" id="3.30.210.10">
    <property type="entry name" value="DNA polymerase, thumb domain"/>
    <property type="match status" value="1"/>
</dbReference>
<evidence type="ECO:0000256" key="1">
    <source>
        <dbReference type="ARBA" id="ARBA00001946"/>
    </source>
</evidence>
<evidence type="ECO:0000256" key="10">
    <source>
        <dbReference type="ARBA" id="ARBA00022705"/>
    </source>
</evidence>
<dbReference type="SUPFAM" id="SSF47802">
    <property type="entry name" value="DNA polymerase beta, N-terminal domain-like"/>
    <property type="match status" value="1"/>
</dbReference>
<evidence type="ECO:0000256" key="2">
    <source>
        <dbReference type="ARBA" id="ARBA00004496"/>
    </source>
</evidence>
<dbReference type="EC" id="2.7.7.7" evidence="3"/>
<dbReference type="Pfam" id="PF14791">
    <property type="entry name" value="DNA_pol_B_thumb"/>
    <property type="match status" value="1"/>
</dbReference>
<keyword evidence="8" id="KW-0808">Transferase</keyword>
<evidence type="ECO:0000256" key="20">
    <source>
        <dbReference type="ARBA" id="ARBA00045548"/>
    </source>
</evidence>
<dbReference type="EC" id="4.2.99.18" evidence="4"/>
<dbReference type="InterPro" id="IPR043519">
    <property type="entry name" value="NT_sf"/>
</dbReference>
<dbReference type="Pfam" id="PF14520">
    <property type="entry name" value="HHH_5"/>
    <property type="match status" value="1"/>
</dbReference>
<dbReference type="InterPro" id="IPR022311">
    <property type="entry name" value="PolX-like"/>
</dbReference>
<dbReference type="Proteomes" id="UP001476282">
    <property type="component" value="Unassembled WGS sequence"/>
</dbReference>
<evidence type="ECO:0000256" key="16">
    <source>
        <dbReference type="ARBA" id="ARBA00035717"/>
    </source>
</evidence>
<dbReference type="InterPro" id="IPR027421">
    <property type="entry name" value="DNA_pol_lamdba_lyase_dom_sf"/>
</dbReference>
<comment type="catalytic activity">
    <reaction evidence="21">
        <text>DNA(n) + a 2'-deoxyribonucleoside 5'-triphosphate = DNA(n+1) + diphosphate</text>
        <dbReference type="Rhea" id="RHEA:22508"/>
        <dbReference type="Rhea" id="RHEA-COMP:17339"/>
        <dbReference type="Rhea" id="RHEA-COMP:17340"/>
        <dbReference type="ChEBI" id="CHEBI:33019"/>
        <dbReference type="ChEBI" id="CHEBI:61560"/>
        <dbReference type="ChEBI" id="CHEBI:173112"/>
        <dbReference type="EC" id="2.7.7.7"/>
    </reaction>
</comment>
<keyword evidence="14" id="KW-0915">Sodium</keyword>
<evidence type="ECO:0000256" key="15">
    <source>
        <dbReference type="ARBA" id="ARBA00023204"/>
    </source>
</evidence>
<feature type="domain" description="Helix-hairpin-helix DNA-binding motif class 1" evidence="22">
    <location>
        <begin position="54"/>
        <end position="73"/>
    </location>
</feature>
<keyword evidence="9" id="KW-0548">Nucleotidyltransferase</keyword>
<dbReference type="SMART" id="SM00483">
    <property type="entry name" value="POLXc"/>
    <property type="match status" value="1"/>
</dbReference>
<keyword evidence="6" id="KW-0488">Methylation</keyword>
<dbReference type="InterPro" id="IPR010996">
    <property type="entry name" value="HHH_MUS81"/>
</dbReference>
<dbReference type="Gene3D" id="3.20.20.140">
    <property type="entry name" value="Metal-dependent hydrolases"/>
    <property type="match status" value="1"/>
</dbReference>
<feature type="domain" description="Helix-hairpin-helix DNA-binding motif class 1" evidence="22">
    <location>
        <begin position="129"/>
        <end position="148"/>
    </location>
</feature>
<keyword evidence="25" id="KW-0378">Hydrolase</keyword>
<keyword evidence="13" id="KW-0239">DNA-directed DNA polymerase</keyword>
<dbReference type="PIRSF" id="PIRSF005047">
    <property type="entry name" value="UCP005047_YshC"/>
    <property type="match status" value="1"/>
</dbReference>
<evidence type="ECO:0000256" key="18">
    <source>
        <dbReference type="ARBA" id="ARBA00044632"/>
    </source>
</evidence>
<comment type="cofactor">
    <cofactor evidence="1">
        <name>Mg(2+)</name>
        <dbReference type="ChEBI" id="CHEBI:18420"/>
    </cofactor>
</comment>
<dbReference type="SMART" id="SM00278">
    <property type="entry name" value="HhH1"/>
    <property type="match status" value="3"/>
</dbReference>
<comment type="catalytic activity">
    <reaction evidence="19">
        <text>a 5'-end 2'-deoxyribose-2'-deoxyribonucleotide-DNA = (2E,4S)-4-hydroxypenten-2-al-5-phosphate + a 5'-end 5'-phospho-2'-deoxyribonucleoside-DNA + H(+)</text>
        <dbReference type="Rhea" id="RHEA:76255"/>
        <dbReference type="Rhea" id="RHEA-COMP:13180"/>
        <dbReference type="Rhea" id="RHEA-COMP:18657"/>
        <dbReference type="ChEBI" id="CHEBI:15378"/>
        <dbReference type="ChEBI" id="CHEBI:136412"/>
        <dbReference type="ChEBI" id="CHEBI:195194"/>
        <dbReference type="ChEBI" id="CHEBI:195195"/>
    </reaction>
</comment>
<dbReference type="SUPFAM" id="SSF89550">
    <property type="entry name" value="PHP domain-like"/>
    <property type="match status" value="1"/>
</dbReference>
<name>A0ABP9ULF8_9BACT</name>
<dbReference type="NCBIfam" id="NF006375">
    <property type="entry name" value="PRK08609.1"/>
    <property type="match status" value="1"/>
</dbReference>
<dbReference type="PRINTS" id="PR00870">
    <property type="entry name" value="DNAPOLXBETA"/>
</dbReference>
<dbReference type="Pfam" id="PF02811">
    <property type="entry name" value="PHP"/>
    <property type="match status" value="1"/>
</dbReference>
<dbReference type="Gene3D" id="1.10.150.110">
    <property type="entry name" value="DNA polymerase beta, N-terminal domain-like"/>
    <property type="match status" value="1"/>
</dbReference>
<evidence type="ECO:0000256" key="13">
    <source>
        <dbReference type="ARBA" id="ARBA00022932"/>
    </source>
</evidence>
<dbReference type="InterPro" id="IPR037160">
    <property type="entry name" value="DNA_Pol_thumb_sf"/>
</dbReference>